<dbReference type="Pfam" id="PF13614">
    <property type="entry name" value="AAA_31"/>
    <property type="match status" value="1"/>
</dbReference>
<keyword evidence="3" id="KW-1185">Reference proteome</keyword>
<dbReference type="PANTHER" id="PTHR13696">
    <property type="entry name" value="P-LOOP CONTAINING NUCLEOSIDE TRIPHOSPHATE HYDROLASE"/>
    <property type="match status" value="1"/>
</dbReference>
<proteinExistence type="predicted"/>
<dbReference type="CDD" id="cd02042">
    <property type="entry name" value="ParAB_family"/>
    <property type="match status" value="1"/>
</dbReference>
<protein>
    <submittedName>
        <fullName evidence="2">Cobyrinic acid ac-diamide synthase</fullName>
    </submittedName>
</protein>
<reference evidence="3" key="1">
    <citation type="submission" date="2010-02" db="EMBL/GenBank/DDBJ databases">
        <title>Complete sequence of Desulfurivibrio alkaliphilus AHT2.</title>
        <authorList>
            <consortium name="US DOE Joint Genome Institute"/>
            <person name="Pitluck S."/>
            <person name="Chertkov O."/>
            <person name="Detter J.C."/>
            <person name="Han C."/>
            <person name="Tapia R."/>
            <person name="Larimer F."/>
            <person name="Land M."/>
            <person name="Hauser L."/>
            <person name="Kyrpides N."/>
            <person name="Mikhailova N."/>
            <person name="Sorokin D.Y."/>
            <person name="Muyzer G."/>
            <person name="Woyke T."/>
        </authorList>
    </citation>
    <scope>NUCLEOTIDE SEQUENCE [LARGE SCALE GENOMIC DNA]</scope>
    <source>
        <strain evidence="3">DSM 19089 / UNIQEM U267 / AHT2</strain>
    </source>
</reference>
<dbReference type="AlphaFoldDB" id="D6Z5E9"/>
<dbReference type="KEGG" id="dak:DaAHT2_2008"/>
<evidence type="ECO:0000313" key="2">
    <source>
        <dbReference type="EMBL" id="ADH86686.1"/>
    </source>
</evidence>
<dbReference type="FunFam" id="3.40.50.300:FF:000285">
    <property type="entry name" value="Sporulation initiation inhibitor Soj"/>
    <property type="match status" value="1"/>
</dbReference>
<gene>
    <name evidence="2" type="ordered locus">DaAHT2_2008</name>
</gene>
<dbReference type="Proteomes" id="UP000001508">
    <property type="component" value="Chromosome"/>
</dbReference>
<dbReference type="Gene3D" id="3.40.50.300">
    <property type="entry name" value="P-loop containing nucleotide triphosphate hydrolases"/>
    <property type="match status" value="1"/>
</dbReference>
<organism evidence="2 3">
    <name type="scientific">Desulfurivibrio alkaliphilus (strain DSM 19089 / UNIQEM U267 / AHT2)</name>
    <dbReference type="NCBI Taxonomy" id="589865"/>
    <lineage>
        <taxon>Bacteria</taxon>
        <taxon>Pseudomonadati</taxon>
        <taxon>Thermodesulfobacteriota</taxon>
        <taxon>Desulfobulbia</taxon>
        <taxon>Desulfobulbales</taxon>
        <taxon>Desulfobulbaceae</taxon>
        <taxon>Desulfurivibrio</taxon>
    </lineage>
</organism>
<sequence>MVLNERRAKVVAMANQKGGVGKTTTAINLAASVAALGKRVLVVDSDPQGNASSGLGWDKQSSQGGEEEALHLYHCLLDGVPAREAIVTVADLKGKLGVLPSRIDLIGVEVELMGASKRERYLENLLDPVMDEYDYVFVDCPPSLGLLTINALTAADSVIIPLQCEYFALEGLSQLVRTIRLVKNSYNERLVIEGVLLTMFDGRNRLTHQVASEVNEHFKGRLYKTVIPRNVRLSEAPSYGKPALLYDRRSSGAVSYLQLAKEFLRHQKKS</sequence>
<dbReference type="eggNOG" id="COG1192">
    <property type="taxonomic scope" value="Bacteria"/>
</dbReference>
<dbReference type="InterPro" id="IPR050678">
    <property type="entry name" value="DNA_Partitioning_ATPase"/>
</dbReference>
<dbReference type="OrthoDB" id="9815116at2"/>
<dbReference type="HOGENOM" id="CLU_037612_1_4_7"/>
<dbReference type="STRING" id="589865.DaAHT2_2008"/>
<dbReference type="SUPFAM" id="SSF52540">
    <property type="entry name" value="P-loop containing nucleoside triphosphate hydrolases"/>
    <property type="match status" value="1"/>
</dbReference>
<dbReference type="InterPro" id="IPR025669">
    <property type="entry name" value="AAA_dom"/>
</dbReference>
<evidence type="ECO:0000259" key="1">
    <source>
        <dbReference type="Pfam" id="PF13614"/>
    </source>
</evidence>
<accession>D6Z5E9</accession>
<dbReference type="InterPro" id="IPR027417">
    <property type="entry name" value="P-loop_NTPase"/>
</dbReference>
<dbReference type="InParanoid" id="D6Z5E9"/>
<name>D6Z5E9_DESAT</name>
<dbReference type="EMBL" id="CP001940">
    <property type="protein sequence ID" value="ADH86686.1"/>
    <property type="molecule type" value="Genomic_DNA"/>
</dbReference>
<evidence type="ECO:0000313" key="3">
    <source>
        <dbReference type="Proteomes" id="UP000001508"/>
    </source>
</evidence>
<dbReference type="RefSeq" id="WP_013164209.1">
    <property type="nucleotide sequence ID" value="NC_014216.1"/>
</dbReference>
<dbReference type="PANTHER" id="PTHR13696:SF52">
    <property type="entry name" value="PARA FAMILY PROTEIN CT_582"/>
    <property type="match status" value="1"/>
</dbReference>
<feature type="domain" description="AAA" evidence="1">
    <location>
        <begin position="8"/>
        <end position="192"/>
    </location>
</feature>